<reference evidence="1 2" key="1">
    <citation type="submission" date="2023-02" db="EMBL/GenBank/DDBJ databases">
        <title>LHISI_Scaffold_Assembly.</title>
        <authorList>
            <person name="Stuart O.P."/>
            <person name="Cleave R."/>
            <person name="Magrath M.J.L."/>
            <person name="Mikheyev A.S."/>
        </authorList>
    </citation>
    <scope>NUCLEOTIDE SEQUENCE [LARGE SCALE GENOMIC DNA]</scope>
    <source>
        <strain evidence="1">Daus_M_001</strain>
        <tissue evidence="1">Leg muscle</tissue>
    </source>
</reference>
<comment type="caution">
    <text evidence="1">The sequence shown here is derived from an EMBL/GenBank/DDBJ whole genome shotgun (WGS) entry which is preliminary data.</text>
</comment>
<dbReference type="EMBL" id="JARBHB010000001">
    <property type="protein sequence ID" value="KAJ8895929.1"/>
    <property type="molecule type" value="Genomic_DNA"/>
</dbReference>
<dbReference type="Proteomes" id="UP001159363">
    <property type="component" value="Chromosome 1"/>
</dbReference>
<name>A0ABQ9II97_9NEOP</name>
<accession>A0ABQ9II97</accession>
<gene>
    <name evidence="1" type="ORF">PR048_001270</name>
</gene>
<evidence type="ECO:0000313" key="1">
    <source>
        <dbReference type="EMBL" id="KAJ8895929.1"/>
    </source>
</evidence>
<protein>
    <submittedName>
        <fullName evidence="1">Uncharacterized protein</fullName>
    </submittedName>
</protein>
<organism evidence="1 2">
    <name type="scientific">Dryococelus australis</name>
    <dbReference type="NCBI Taxonomy" id="614101"/>
    <lineage>
        <taxon>Eukaryota</taxon>
        <taxon>Metazoa</taxon>
        <taxon>Ecdysozoa</taxon>
        <taxon>Arthropoda</taxon>
        <taxon>Hexapoda</taxon>
        <taxon>Insecta</taxon>
        <taxon>Pterygota</taxon>
        <taxon>Neoptera</taxon>
        <taxon>Polyneoptera</taxon>
        <taxon>Phasmatodea</taxon>
        <taxon>Verophasmatodea</taxon>
        <taxon>Anareolatae</taxon>
        <taxon>Phasmatidae</taxon>
        <taxon>Eurycanthinae</taxon>
        <taxon>Dryococelus</taxon>
    </lineage>
</organism>
<sequence>MPDNAMLTAVMEGKASKTSKDHDHDGRMNLKQLGVNGDWREAIDRLRWRKFVKAVHGLQGPIDCCIK</sequence>
<evidence type="ECO:0000313" key="2">
    <source>
        <dbReference type="Proteomes" id="UP001159363"/>
    </source>
</evidence>
<proteinExistence type="predicted"/>
<keyword evidence="2" id="KW-1185">Reference proteome</keyword>